<protein>
    <submittedName>
        <fullName evidence="5">Lytic transglycosylase F</fullName>
    </submittedName>
</protein>
<organism evidence="5 6">
    <name type="scientific">Roseivirga thermotolerans</name>
    <dbReference type="NCBI Taxonomy" id="1758176"/>
    <lineage>
        <taxon>Bacteria</taxon>
        <taxon>Pseudomonadati</taxon>
        <taxon>Bacteroidota</taxon>
        <taxon>Cytophagia</taxon>
        <taxon>Cytophagales</taxon>
        <taxon>Roseivirgaceae</taxon>
        <taxon>Roseivirga</taxon>
    </lineage>
</organism>
<evidence type="ECO:0000313" key="5">
    <source>
        <dbReference type="EMBL" id="GHE57188.1"/>
    </source>
</evidence>
<dbReference type="SMART" id="SM00062">
    <property type="entry name" value="PBPb"/>
    <property type="match status" value="1"/>
</dbReference>
<dbReference type="Gene3D" id="3.40.190.10">
    <property type="entry name" value="Periplasmic binding protein-like II"/>
    <property type="match status" value="2"/>
</dbReference>
<dbReference type="InterPro" id="IPR001638">
    <property type="entry name" value="Solute-binding_3/MltF_N"/>
</dbReference>
<feature type="domain" description="Solute-binding protein family 3/N-terminal" evidence="4">
    <location>
        <begin position="19"/>
        <end position="256"/>
    </location>
</feature>
<dbReference type="EMBL" id="BNAG01000001">
    <property type="protein sequence ID" value="GHE57188.1"/>
    <property type="molecule type" value="Genomic_DNA"/>
</dbReference>
<evidence type="ECO:0000259" key="4">
    <source>
        <dbReference type="SMART" id="SM00062"/>
    </source>
</evidence>
<comment type="caution">
    <text evidence="5">The sequence shown here is derived from an EMBL/GenBank/DDBJ whole genome shotgun (WGS) entry which is preliminary data.</text>
</comment>
<dbReference type="InterPro" id="IPR023346">
    <property type="entry name" value="Lysozyme-like_dom_sf"/>
</dbReference>
<gene>
    <name evidence="5" type="ORF">GCM10011340_10270</name>
</gene>
<name>A0ABQ3I676_9BACT</name>
<dbReference type="Pfam" id="PF01464">
    <property type="entry name" value="SLT"/>
    <property type="match status" value="1"/>
</dbReference>
<comment type="subcellular location">
    <subcellularLocation>
        <location evidence="1">Cell outer membrane</location>
        <topology evidence="1">Peripheral membrane protein</topology>
    </subcellularLocation>
</comment>
<dbReference type="PANTHER" id="PTHR35936">
    <property type="entry name" value="MEMBRANE-BOUND LYTIC MUREIN TRANSGLYCOSYLASE F"/>
    <property type="match status" value="1"/>
</dbReference>
<evidence type="ECO:0000256" key="1">
    <source>
        <dbReference type="ARBA" id="ARBA00004339"/>
    </source>
</evidence>
<dbReference type="Gene3D" id="1.10.530.10">
    <property type="match status" value="1"/>
</dbReference>
<dbReference type="PANTHER" id="PTHR35936:SF19">
    <property type="entry name" value="AMINO-ACID-BINDING PROTEIN YXEM-RELATED"/>
    <property type="match status" value="1"/>
</dbReference>
<dbReference type="SUPFAM" id="SSF53850">
    <property type="entry name" value="Periplasmic binding protein-like II"/>
    <property type="match status" value="1"/>
</dbReference>
<accession>A0ABQ3I676</accession>
<reference evidence="6" key="1">
    <citation type="journal article" date="2019" name="Int. J. Syst. Evol. Microbiol.">
        <title>The Global Catalogue of Microorganisms (GCM) 10K type strain sequencing project: providing services to taxonomists for standard genome sequencing and annotation.</title>
        <authorList>
            <consortium name="The Broad Institute Genomics Platform"/>
            <consortium name="The Broad Institute Genome Sequencing Center for Infectious Disease"/>
            <person name="Wu L."/>
            <person name="Ma J."/>
        </authorList>
    </citation>
    <scope>NUCLEOTIDE SEQUENCE [LARGE SCALE GENOMIC DNA]</scope>
    <source>
        <strain evidence="6">CGMCC 1.15111</strain>
    </source>
</reference>
<keyword evidence="2" id="KW-0732">Signal</keyword>
<evidence type="ECO:0000256" key="3">
    <source>
        <dbReference type="ARBA" id="ARBA00023237"/>
    </source>
</evidence>
<dbReference type="SUPFAM" id="SSF53955">
    <property type="entry name" value="Lysozyme-like"/>
    <property type="match status" value="1"/>
</dbReference>
<sequence length="464" mass="53374">MAKEEPVFFDLEQIKQRGSLIAVVDNSTTSYFIYRGRPMGYEYELLTRFAKSLKVELQIVLTPNLEKAFEMLNNGEADLMAYHLAITRERAERVAFTEPHNTVRQVLVQKKPDNWRQLKQHQIDASLIRNPLDLAGETVHVRKGSSFAERLENLSDEIGADIHIVEIEGDVDTESLIKQVATGEIDYTVADEDVALINVSYNPILDVSTELSFPQQIAWALRKNSLQLKEAADQWLQAMKREPDFYVIYDKYFRSSKNQRIRATSDYSSISQGKISPYDEIIMDAASGLGIDWLLLASVIYQESKFNPRVESWAGAKGLMQLTSQVIDEYEVEDVYNPEENIEAGVNHLKWLMTYWENEIEDEEERLRFSLGAYNVGQGHVRDAMKLAEKFGEDPTSWEVVAKYLIKKSTSEYYTDPVVQFGYCRGSEPVNYVKQIMHRYTQYRAFYSNQEADSTQIVEASLIH</sequence>
<dbReference type="RefSeq" id="WP_189629111.1">
    <property type="nucleotide sequence ID" value="NZ_BNAG01000001.1"/>
</dbReference>
<evidence type="ECO:0000256" key="2">
    <source>
        <dbReference type="ARBA" id="ARBA00022729"/>
    </source>
</evidence>
<keyword evidence="3" id="KW-0472">Membrane</keyword>
<dbReference type="CDD" id="cd13403">
    <property type="entry name" value="MLTF-like"/>
    <property type="match status" value="1"/>
</dbReference>
<dbReference type="CDD" id="cd01009">
    <property type="entry name" value="PBP2_YfhD_N"/>
    <property type="match status" value="1"/>
</dbReference>
<keyword evidence="6" id="KW-1185">Reference proteome</keyword>
<evidence type="ECO:0000313" key="6">
    <source>
        <dbReference type="Proteomes" id="UP000658258"/>
    </source>
</evidence>
<proteinExistence type="predicted"/>
<dbReference type="Pfam" id="PF00497">
    <property type="entry name" value="SBP_bac_3"/>
    <property type="match status" value="1"/>
</dbReference>
<keyword evidence="3" id="KW-0998">Cell outer membrane</keyword>
<dbReference type="Proteomes" id="UP000658258">
    <property type="component" value="Unassembled WGS sequence"/>
</dbReference>
<dbReference type="InterPro" id="IPR008258">
    <property type="entry name" value="Transglycosylase_SLT_dom_1"/>
</dbReference>